<organism evidence="2">
    <name type="scientific">Dipodfec virus RodF1_68</name>
    <dbReference type="NCBI Taxonomy" id="2929308"/>
    <lineage>
        <taxon>Viruses</taxon>
        <taxon>Monodnaviria</taxon>
        <taxon>Sangervirae</taxon>
        <taxon>Phixviricota</taxon>
        <taxon>Malgrandaviricetes</taxon>
        <taxon>Petitvirales</taxon>
        <taxon>Microviridae</taxon>
    </lineage>
</organism>
<reference evidence="2" key="1">
    <citation type="submission" date="2022-02" db="EMBL/GenBank/DDBJ databases">
        <title>Towards deciphering the DNA virus diversity associated with rodent species in the families Cricetidae and Heteromyidae.</title>
        <authorList>
            <person name="Lund M."/>
            <person name="Larsen B.B."/>
            <person name="Gryseels S."/>
            <person name="Kraberger S."/>
            <person name="Rowsey D.M."/>
            <person name="Steger L."/>
            <person name="Yule K.M."/>
            <person name="Upham N.S."/>
            <person name="Worobey M."/>
            <person name="Van Doorslaer K."/>
            <person name="Varsani A."/>
        </authorList>
    </citation>
    <scope>NUCLEOTIDE SEQUENCE</scope>
    <source>
        <strain evidence="2">NeonRodF1_68</strain>
    </source>
</reference>
<name>A0A976N2L3_9VIRU</name>
<evidence type="ECO:0000313" key="2">
    <source>
        <dbReference type="EMBL" id="UPW41926.1"/>
    </source>
</evidence>
<dbReference type="InterPro" id="IPR056906">
    <property type="entry name" value="ORF2/G2P_dom"/>
</dbReference>
<dbReference type="EMBL" id="OM869696">
    <property type="protein sequence ID" value="UPW41926.1"/>
    <property type="molecule type" value="Genomic_DNA"/>
</dbReference>
<feature type="domain" description="Replication-associated protein ORF2/G2P" evidence="1">
    <location>
        <begin position="59"/>
        <end position="166"/>
    </location>
</feature>
<accession>A0A976N2L3</accession>
<protein>
    <submittedName>
        <fullName evidence="2">Replication initiator protein</fullName>
    </submittedName>
</protein>
<evidence type="ECO:0000259" key="1">
    <source>
        <dbReference type="Pfam" id="PF23343"/>
    </source>
</evidence>
<proteinExistence type="predicted"/>
<dbReference type="Pfam" id="PF23343">
    <property type="entry name" value="REP_ORF2-G2P"/>
    <property type="match status" value="1"/>
</dbReference>
<sequence>MRISCLHPFIREVPQLVDELGLPVRQVFPCGKCPVCRSKDAKDWMLRLQYEADNSINPSFLTLTYNEKNVIRHGSVPVLVKRDLQLFIKRLRRRLEREFPHLPPFRFFGVGEYGGNTGRPHYHVICFNMPPIRDARKIIESCWQKGFITYDAVSPSRIAYVASYANYAQLFVDDKDTEIPPTFRVMSRRPGIGAGFTENRRRTTFYRDGECRGITYHGIRYRFPRYFKDRIFITEESRLRLQTDSLRFIENEDRHYEQVYGQFDEDRVKRGLPTVREEAQMKFLDDLRKKYIIHKLHRKL</sequence>